<organism evidence="2 3">
    <name type="scientific">Nocardia iowensis</name>
    <dbReference type="NCBI Taxonomy" id="204891"/>
    <lineage>
        <taxon>Bacteria</taxon>
        <taxon>Bacillati</taxon>
        <taxon>Actinomycetota</taxon>
        <taxon>Actinomycetes</taxon>
        <taxon>Mycobacteriales</taxon>
        <taxon>Nocardiaceae</taxon>
        <taxon>Nocardia</taxon>
    </lineage>
</organism>
<accession>A0ABX8RJ56</accession>
<keyword evidence="3" id="KW-1185">Reference proteome</keyword>
<proteinExistence type="predicted"/>
<evidence type="ECO:0000256" key="1">
    <source>
        <dbReference type="SAM" id="MobiDB-lite"/>
    </source>
</evidence>
<dbReference type="RefSeq" id="WP_218469368.1">
    <property type="nucleotide sequence ID" value="NZ_BAABJN010000008.1"/>
</dbReference>
<protein>
    <submittedName>
        <fullName evidence="2">Uncharacterized protein</fullName>
    </submittedName>
</protein>
<dbReference type="EMBL" id="CP078145">
    <property type="protein sequence ID" value="QXN88485.1"/>
    <property type="molecule type" value="Genomic_DNA"/>
</dbReference>
<reference evidence="2 3" key="1">
    <citation type="submission" date="2021-07" db="EMBL/GenBank/DDBJ databases">
        <title>Whole Genome Sequence of Nocardia Iowensis.</title>
        <authorList>
            <person name="Lamm A."/>
            <person name="Collins-Fairclough A.M."/>
            <person name="Bunk B."/>
            <person name="Sproer C."/>
        </authorList>
    </citation>
    <scope>NUCLEOTIDE SEQUENCE [LARGE SCALE GENOMIC DNA]</scope>
    <source>
        <strain evidence="2 3">NRRL 5646</strain>
    </source>
</reference>
<name>A0ABX8RJ56_NOCIO</name>
<evidence type="ECO:0000313" key="3">
    <source>
        <dbReference type="Proteomes" id="UP000694257"/>
    </source>
</evidence>
<evidence type="ECO:0000313" key="2">
    <source>
        <dbReference type="EMBL" id="QXN88485.1"/>
    </source>
</evidence>
<feature type="compositionally biased region" description="Basic and acidic residues" evidence="1">
    <location>
        <begin position="146"/>
        <end position="161"/>
    </location>
</feature>
<feature type="compositionally biased region" description="Low complexity" evidence="1">
    <location>
        <begin position="162"/>
        <end position="173"/>
    </location>
</feature>
<gene>
    <name evidence="2" type="ORF">KV110_23090</name>
</gene>
<dbReference type="Proteomes" id="UP000694257">
    <property type="component" value="Chromosome"/>
</dbReference>
<feature type="region of interest" description="Disordered" evidence="1">
    <location>
        <begin position="146"/>
        <end position="186"/>
    </location>
</feature>
<sequence length="214" mass="22033">MGFGGGGRIRVLYAPLAAVAVAAVPSFVGPVAGPARALPTTGVGIHIATDSDDALIDQARTRARYVEGRTGVVASFLTPKECEDPELEAKKAVKSAVEAADSAEDAASASRAAADAAEAALPAYTCLVGVLPQMIEDALHTRAKEEAEEALPRARAAEKSARAAADAEAAAAESPTDTKLANDAAKAEEAATWATVRIRYPDKEAPPEIEKIDE</sequence>